<sequence length="539" mass="62028">MEIDDSGVTPAIFRQLHIKLPTPTFREPAPEDWGDTKPSDDWLDEHSGGFLLMQNLKPSYPMGKSMLVQSIGTGKLFYAAPSPPELRFSTLYDPHVEAQLPDEPYFPKLHAYGLPQGRKEPYNKIRLSDVYSLYFQHYNGGTLSNLMEMYSDRRIGGPVPESFIWHVTEQLSRAILYLHCGYTREDLLELYYPDNTKGKGKGTRNLNWRSIIHRAITADNVLLNFPDGDDPVDRCFPDIILEGFDKAGFIDDNRENWAQNTITNRGEEVEIGPSSFEDMHLFGELLRRLVTVSDFGKNKWASRLDYDVNVEGKLSPYLSNNLKLGAGQEPAYSDDLIKLLMKWELPALQKGDGARYPDIGVHTKIKSVFFLRDEVLPIAMRKVAEYVDKWNEDPVFDNPVPERDDIGDVSWVKPDPSFETIPYATTRHREDKILEQYEKELKWLFGPYVPVWYRYDAVGITNIHAAAKEFYTPPTGTREMTTILRRKTKTVPRRKIKTTVKTRTGTTGTTRMVTRSRTRPLRLPPPKRPPNPMPRRRQT</sequence>
<dbReference type="Gene3D" id="1.10.510.10">
    <property type="entry name" value="Transferase(Phosphotransferase) domain 1"/>
    <property type="match status" value="1"/>
</dbReference>
<feature type="compositionally biased region" description="Low complexity" evidence="1">
    <location>
        <begin position="502"/>
        <end position="513"/>
    </location>
</feature>
<organism evidence="2 3">
    <name type="scientific">Chaetomium fimeti</name>
    <dbReference type="NCBI Taxonomy" id="1854472"/>
    <lineage>
        <taxon>Eukaryota</taxon>
        <taxon>Fungi</taxon>
        <taxon>Dikarya</taxon>
        <taxon>Ascomycota</taxon>
        <taxon>Pezizomycotina</taxon>
        <taxon>Sordariomycetes</taxon>
        <taxon>Sordariomycetidae</taxon>
        <taxon>Sordariales</taxon>
        <taxon>Chaetomiaceae</taxon>
        <taxon>Chaetomium</taxon>
    </lineage>
</organism>
<evidence type="ECO:0000256" key="1">
    <source>
        <dbReference type="SAM" id="MobiDB-lite"/>
    </source>
</evidence>
<dbReference type="Proteomes" id="UP001278766">
    <property type="component" value="Unassembled WGS sequence"/>
</dbReference>
<reference evidence="2" key="2">
    <citation type="submission" date="2023-06" db="EMBL/GenBank/DDBJ databases">
        <authorList>
            <consortium name="Lawrence Berkeley National Laboratory"/>
            <person name="Haridas S."/>
            <person name="Hensen N."/>
            <person name="Bonometti L."/>
            <person name="Westerberg I."/>
            <person name="Brannstrom I.O."/>
            <person name="Guillou S."/>
            <person name="Cros-Aarteil S."/>
            <person name="Calhoun S."/>
            <person name="Kuo A."/>
            <person name="Mondo S."/>
            <person name="Pangilinan J."/>
            <person name="Riley R."/>
            <person name="Labutti K."/>
            <person name="Andreopoulos B."/>
            <person name="Lipzen A."/>
            <person name="Chen C."/>
            <person name="Yanf M."/>
            <person name="Daum C."/>
            <person name="Ng V."/>
            <person name="Clum A."/>
            <person name="Steindorff A."/>
            <person name="Ohm R."/>
            <person name="Martin F."/>
            <person name="Silar P."/>
            <person name="Natvig D."/>
            <person name="Lalanne C."/>
            <person name="Gautier V."/>
            <person name="Ament-Velasquez S.L."/>
            <person name="Kruys A."/>
            <person name="Hutchinson M.I."/>
            <person name="Powell A.J."/>
            <person name="Barry K."/>
            <person name="Miller A.N."/>
            <person name="Grigoriev I.V."/>
            <person name="Debuchy R."/>
            <person name="Gladieux P."/>
            <person name="Thoren M.H."/>
            <person name="Johannesson H."/>
        </authorList>
    </citation>
    <scope>NUCLEOTIDE SEQUENCE</scope>
    <source>
        <strain evidence="2">CBS 168.71</strain>
    </source>
</reference>
<protein>
    <recommendedName>
        <fullName evidence="4">Protein kinase domain-containing protein</fullName>
    </recommendedName>
</protein>
<proteinExistence type="predicted"/>
<dbReference type="GeneID" id="87843143"/>
<evidence type="ECO:0000313" key="3">
    <source>
        <dbReference type="Proteomes" id="UP001278766"/>
    </source>
</evidence>
<dbReference type="RefSeq" id="XP_062654570.1">
    <property type="nucleotide sequence ID" value="XM_062806195.1"/>
</dbReference>
<accession>A0AAE0H727</accession>
<dbReference type="SUPFAM" id="SSF56112">
    <property type="entry name" value="Protein kinase-like (PK-like)"/>
    <property type="match status" value="1"/>
</dbReference>
<reference evidence="2" key="1">
    <citation type="journal article" date="2023" name="Mol. Phylogenet. Evol.">
        <title>Genome-scale phylogeny and comparative genomics of the fungal order Sordariales.</title>
        <authorList>
            <person name="Hensen N."/>
            <person name="Bonometti L."/>
            <person name="Westerberg I."/>
            <person name="Brannstrom I.O."/>
            <person name="Guillou S."/>
            <person name="Cros-Aarteil S."/>
            <person name="Calhoun S."/>
            <person name="Haridas S."/>
            <person name="Kuo A."/>
            <person name="Mondo S."/>
            <person name="Pangilinan J."/>
            <person name="Riley R."/>
            <person name="LaButti K."/>
            <person name="Andreopoulos B."/>
            <person name="Lipzen A."/>
            <person name="Chen C."/>
            <person name="Yan M."/>
            <person name="Daum C."/>
            <person name="Ng V."/>
            <person name="Clum A."/>
            <person name="Steindorff A."/>
            <person name="Ohm R.A."/>
            <person name="Martin F."/>
            <person name="Silar P."/>
            <person name="Natvig D.O."/>
            <person name="Lalanne C."/>
            <person name="Gautier V."/>
            <person name="Ament-Velasquez S.L."/>
            <person name="Kruys A."/>
            <person name="Hutchinson M.I."/>
            <person name="Powell A.J."/>
            <person name="Barry K."/>
            <person name="Miller A.N."/>
            <person name="Grigoriev I.V."/>
            <person name="Debuchy R."/>
            <person name="Gladieux P."/>
            <person name="Hiltunen Thoren M."/>
            <person name="Johannesson H."/>
        </authorList>
    </citation>
    <scope>NUCLEOTIDE SEQUENCE</scope>
    <source>
        <strain evidence="2">CBS 168.71</strain>
    </source>
</reference>
<feature type="region of interest" description="Disordered" evidence="1">
    <location>
        <begin position="502"/>
        <end position="539"/>
    </location>
</feature>
<dbReference type="InterPro" id="IPR011009">
    <property type="entry name" value="Kinase-like_dom_sf"/>
</dbReference>
<gene>
    <name evidence="2" type="ORF">B0H64DRAFT_436421</name>
</gene>
<keyword evidence="3" id="KW-1185">Reference proteome</keyword>
<evidence type="ECO:0000313" key="2">
    <source>
        <dbReference type="EMBL" id="KAK3291056.1"/>
    </source>
</evidence>
<name>A0AAE0H727_9PEZI</name>
<dbReference type="EMBL" id="JAUEPN010000011">
    <property type="protein sequence ID" value="KAK3291056.1"/>
    <property type="molecule type" value="Genomic_DNA"/>
</dbReference>
<dbReference type="AlphaFoldDB" id="A0AAE0H727"/>
<evidence type="ECO:0008006" key="4">
    <source>
        <dbReference type="Google" id="ProtNLM"/>
    </source>
</evidence>
<feature type="compositionally biased region" description="Pro residues" evidence="1">
    <location>
        <begin position="522"/>
        <end position="533"/>
    </location>
</feature>
<comment type="caution">
    <text evidence="2">The sequence shown here is derived from an EMBL/GenBank/DDBJ whole genome shotgun (WGS) entry which is preliminary data.</text>
</comment>